<name>A0A1V9YRZ2_9STRA</name>
<proteinExistence type="inferred from homology"/>
<dbReference type="AlphaFoldDB" id="A0A1V9YRZ2"/>
<feature type="transmembrane region" description="Helical" evidence="6">
    <location>
        <begin position="265"/>
        <end position="283"/>
    </location>
</feature>
<evidence type="ECO:0000256" key="1">
    <source>
        <dbReference type="ARBA" id="ARBA00004141"/>
    </source>
</evidence>
<feature type="non-terminal residue" evidence="7">
    <location>
        <position position="1"/>
    </location>
</feature>
<feature type="transmembrane region" description="Helical" evidence="6">
    <location>
        <begin position="392"/>
        <end position="412"/>
    </location>
</feature>
<sequence>QADTRAEQLSAISELGALLGGFALVSIINVNVPENIDLDLLWVYGVVSAITICCMVISLIMCAILLLAVTRYSAHELEYDVRKMKDEEIDFESPFHIWWLKKCETDWSLGYFLFRTGVSLFLIELGIVSWVQYNLYQTTSISISVVAGLGILIWQFRILSRWRYLMKLPPIEINGPIDTRRMYSGRAQGISTVESVVSTFLGSYEVQNFQMWRLDDVEYTKQQIQWREDDIRRRLAWRLEDIKRTRRIQKLANERAIIDSRTEQLAVIAHLAVFMGFLTREAYSEAKLPNDANPTLIAFQGISAALGEFCTVLSMAIMVLIQMAVSRFASEELEGLLHQVKLEDLDYESPFMSWWLLRCEKEWILGLVFFRASIVFIVITLSILSWIRFNMNIGACIGITTLSAITLLYWYCRLQPRWHNVHKSH</sequence>
<dbReference type="InterPro" id="IPR038350">
    <property type="entry name" value="Orai_sf"/>
</dbReference>
<evidence type="ECO:0000313" key="7">
    <source>
        <dbReference type="EMBL" id="OQR88411.1"/>
    </source>
</evidence>
<dbReference type="GO" id="GO:0015279">
    <property type="term" value="F:store-operated calcium channel activity"/>
    <property type="evidence" value="ECO:0007669"/>
    <property type="project" value="TreeGrafter"/>
</dbReference>
<reference evidence="7 8" key="1">
    <citation type="journal article" date="2014" name="Genome Biol. Evol.">
        <title>The secreted proteins of Achlya hypogyna and Thraustotheca clavata identify the ancestral oomycete secretome and reveal gene acquisitions by horizontal gene transfer.</title>
        <authorList>
            <person name="Misner I."/>
            <person name="Blouin N."/>
            <person name="Leonard G."/>
            <person name="Richards T.A."/>
            <person name="Lane C.E."/>
        </authorList>
    </citation>
    <scope>NUCLEOTIDE SEQUENCE [LARGE SCALE GENOMIC DNA]</scope>
    <source>
        <strain evidence="7 8">ATCC 34112</strain>
    </source>
</reference>
<feature type="transmembrane region" description="Helical" evidence="6">
    <location>
        <begin position="12"/>
        <end position="30"/>
    </location>
</feature>
<feature type="transmembrane region" description="Helical" evidence="6">
    <location>
        <begin position="139"/>
        <end position="159"/>
    </location>
</feature>
<keyword evidence="4 6" id="KW-1133">Transmembrane helix</keyword>
<dbReference type="PANTHER" id="PTHR31501">
    <property type="entry name" value="CALCIUM RELEASE-ACTIVATED CALCIUM CHANNEL PROTEIN 1"/>
    <property type="match status" value="1"/>
</dbReference>
<accession>A0A1V9YRZ2</accession>
<keyword evidence="5 6" id="KW-0472">Membrane</keyword>
<evidence type="ECO:0000256" key="3">
    <source>
        <dbReference type="ARBA" id="ARBA00022692"/>
    </source>
</evidence>
<comment type="caution">
    <text evidence="7">The sequence shown here is derived from an EMBL/GenBank/DDBJ whole genome shotgun (WGS) entry which is preliminary data.</text>
</comment>
<dbReference type="EMBL" id="JNBS01003257">
    <property type="protein sequence ID" value="OQR88411.1"/>
    <property type="molecule type" value="Genomic_DNA"/>
</dbReference>
<gene>
    <name evidence="7" type="ORF">THRCLA_10342</name>
</gene>
<dbReference type="Gene3D" id="1.20.140.140">
    <property type="entry name" value="Calcium release-activated calcium channel protein Orai"/>
    <property type="match status" value="2"/>
</dbReference>
<evidence type="ECO:0000256" key="2">
    <source>
        <dbReference type="ARBA" id="ARBA00008062"/>
    </source>
</evidence>
<evidence type="ECO:0000313" key="8">
    <source>
        <dbReference type="Proteomes" id="UP000243217"/>
    </source>
</evidence>
<protein>
    <submittedName>
        <fullName evidence="7">Uncharacterized protein</fullName>
    </submittedName>
</protein>
<dbReference type="GO" id="GO:0002115">
    <property type="term" value="P:store-operated calcium entry"/>
    <property type="evidence" value="ECO:0007669"/>
    <property type="project" value="TreeGrafter"/>
</dbReference>
<feature type="transmembrane region" description="Helical" evidence="6">
    <location>
        <begin position="112"/>
        <end position="133"/>
    </location>
</feature>
<dbReference type="PANTHER" id="PTHR31501:SF7">
    <property type="entry name" value="CALCIUM RELEASE-ACTIVATED CALCIUM CHANNEL PROTEIN 1"/>
    <property type="match status" value="1"/>
</dbReference>
<evidence type="ECO:0000256" key="6">
    <source>
        <dbReference type="SAM" id="Phobius"/>
    </source>
</evidence>
<evidence type="ECO:0000256" key="4">
    <source>
        <dbReference type="ARBA" id="ARBA00022989"/>
    </source>
</evidence>
<comment type="subcellular location">
    <subcellularLocation>
        <location evidence="1">Membrane</location>
        <topology evidence="1">Multi-pass membrane protein</topology>
    </subcellularLocation>
</comment>
<comment type="similarity">
    <text evidence="2">Belongs to the Orai family.</text>
</comment>
<keyword evidence="3 6" id="KW-0812">Transmembrane</keyword>
<dbReference type="OrthoDB" id="61346at2759"/>
<dbReference type="Proteomes" id="UP000243217">
    <property type="component" value="Unassembled WGS sequence"/>
</dbReference>
<feature type="transmembrane region" description="Helical" evidence="6">
    <location>
        <begin position="42"/>
        <end position="69"/>
    </location>
</feature>
<keyword evidence="8" id="KW-1185">Reference proteome</keyword>
<feature type="transmembrane region" description="Helical" evidence="6">
    <location>
        <begin position="363"/>
        <end position="386"/>
    </location>
</feature>
<dbReference type="GO" id="GO:0016020">
    <property type="term" value="C:membrane"/>
    <property type="evidence" value="ECO:0007669"/>
    <property type="project" value="UniProtKB-SubCell"/>
</dbReference>
<feature type="transmembrane region" description="Helical" evidence="6">
    <location>
        <begin position="295"/>
        <end position="321"/>
    </location>
</feature>
<dbReference type="InterPro" id="IPR012446">
    <property type="entry name" value="CRAC_channel"/>
</dbReference>
<organism evidence="7 8">
    <name type="scientific">Thraustotheca clavata</name>
    <dbReference type="NCBI Taxonomy" id="74557"/>
    <lineage>
        <taxon>Eukaryota</taxon>
        <taxon>Sar</taxon>
        <taxon>Stramenopiles</taxon>
        <taxon>Oomycota</taxon>
        <taxon>Saprolegniomycetes</taxon>
        <taxon>Saprolegniales</taxon>
        <taxon>Achlyaceae</taxon>
        <taxon>Thraustotheca</taxon>
    </lineage>
</organism>
<dbReference type="Pfam" id="PF07856">
    <property type="entry name" value="Orai-1"/>
    <property type="match status" value="2"/>
</dbReference>
<evidence type="ECO:0000256" key="5">
    <source>
        <dbReference type="ARBA" id="ARBA00023136"/>
    </source>
</evidence>